<keyword evidence="2 5" id="KW-0238">DNA-binding</keyword>
<keyword evidence="1" id="KW-0805">Transcription regulation</keyword>
<protein>
    <submittedName>
        <fullName evidence="5">LacI family DNA-binding transcriptional regulator</fullName>
    </submittedName>
</protein>
<keyword evidence="3" id="KW-0804">Transcription</keyword>
<organism evidence="5 6">
    <name type="scientific">Georgenia halophila</name>
    <dbReference type="NCBI Taxonomy" id="620889"/>
    <lineage>
        <taxon>Bacteria</taxon>
        <taxon>Bacillati</taxon>
        <taxon>Actinomycetota</taxon>
        <taxon>Actinomycetes</taxon>
        <taxon>Micrococcales</taxon>
        <taxon>Bogoriellaceae</taxon>
        <taxon>Georgenia</taxon>
    </lineage>
</organism>
<evidence type="ECO:0000256" key="1">
    <source>
        <dbReference type="ARBA" id="ARBA00023015"/>
    </source>
</evidence>
<evidence type="ECO:0000313" key="5">
    <source>
        <dbReference type="EMBL" id="GAA4424579.1"/>
    </source>
</evidence>
<gene>
    <name evidence="5" type="ORF">GCM10023169_21370</name>
</gene>
<dbReference type="EMBL" id="BAABGN010000009">
    <property type="protein sequence ID" value="GAA4424579.1"/>
    <property type="molecule type" value="Genomic_DNA"/>
</dbReference>
<evidence type="ECO:0000256" key="3">
    <source>
        <dbReference type="ARBA" id="ARBA00023163"/>
    </source>
</evidence>
<dbReference type="Pfam" id="PF00356">
    <property type="entry name" value="LacI"/>
    <property type="match status" value="1"/>
</dbReference>
<dbReference type="PANTHER" id="PTHR30146">
    <property type="entry name" value="LACI-RELATED TRANSCRIPTIONAL REPRESSOR"/>
    <property type="match status" value="1"/>
</dbReference>
<dbReference type="Proteomes" id="UP001500622">
    <property type="component" value="Unassembled WGS sequence"/>
</dbReference>
<keyword evidence="6" id="KW-1185">Reference proteome</keyword>
<dbReference type="InterPro" id="IPR028082">
    <property type="entry name" value="Peripla_BP_I"/>
</dbReference>
<dbReference type="SMART" id="SM00354">
    <property type="entry name" value="HTH_LACI"/>
    <property type="match status" value="1"/>
</dbReference>
<dbReference type="Gene3D" id="1.10.260.40">
    <property type="entry name" value="lambda repressor-like DNA-binding domains"/>
    <property type="match status" value="1"/>
</dbReference>
<dbReference type="InterPro" id="IPR046335">
    <property type="entry name" value="LacI/GalR-like_sensor"/>
</dbReference>
<evidence type="ECO:0000259" key="4">
    <source>
        <dbReference type="PROSITE" id="PS50932"/>
    </source>
</evidence>
<proteinExistence type="predicted"/>
<dbReference type="Pfam" id="PF13377">
    <property type="entry name" value="Peripla_BP_3"/>
    <property type="match status" value="1"/>
</dbReference>
<dbReference type="PROSITE" id="PS50932">
    <property type="entry name" value="HTH_LACI_2"/>
    <property type="match status" value="1"/>
</dbReference>
<dbReference type="InterPro" id="IPR010982">
    <property type="entry name" value="Lambda_DNA-bd_dom_sf"/>
</dbReference>
<evidence type="ECO:0000256" key="2">
    <source>
        <dbReference type="ARBA" id="ARBA00023125"/>
    </source>
</evidence>
<dbReference type="PANTHER" id="PTHR30146:SF153">
    <property type="entry name" value="LACTOSE OPERON REPRESSOR"/>
    <property type="match status" value="1"/>
</dbReference>
<name>A0ABP8L968_9MICO</name>
<sequence>MIPPEKRATIRDVAVAAGVSQSTASRALTGRGYAAEAVRERVQEAAHQLGYVPDAMARHLKQRVSRSVGVLVHDLRNSFYADLAAGAGNAARARGYTITLTDLGGGATDEVEGAEAFVAMRVAGVVVTPGSAAITDYLGRHRVPSVEVDRQFAPATCDAVVVDNRKAAREVTEHLLDLGHRRVALLIDETDWTTGRERYEGYCTALEARGLEVDRGLVVASGWDVAAAKATATTLFASPARPTALFAANNVLAEGAWRAAADMGLHIPSDLSLASFDDAPWMTMVTPTVTAVVQDSVAVGEAAVTRLLDRIEDPAAPPRTVVLAAPLTVRGSTAPPAS</sequence>
<dbReference type="CDD" id="cd01392">
    <property type="entry name" value="HTH_LacI"/>
    <property type="match status" value="1"/>
</dbReference>
<comment type="caution">
    <text evidence="5">The sequence shown here is derived from an EMBL/GenBank/DDBJ whole genome shotgun (WGS) entry which is preliminary data.</text>
</comment>
<dbReference type="SUPFAM" id="SSF53822">
    <property type="entry name" value="Periplasmic binding protein-like I"/>
    <property type="match status" value="1"/>
</dbReference>
<dbReference type="GO" id="GO:0003677">
    <property type="term" value="F:DNA binding"/>
    <property type="evidence" value="ECO:0007669"/>
    <property type="project" value="UniProtKB-KW"/>
</dbReference>
<dbReference type="SUPFAM" id="SSF47413">
    <property type="entry name" value="lambda repressor-like DNA-binding domains"/>
    <property type="match status" value="1"/>
</dbReference>
<feature type="domain" description="HTH lacI-type" evidence="4">
    <location>
        <begin position="8"/>
        <end position="62"/>
    </location>
</feature>
<dbReference type="PROSITE" id="PS00356">
    <property type="entry name" value="HTH_LACI_1"/>
    <property type="match status" value="1"/>
</dbReference>
<accession>A0ABP8L968</accession>
<dbReference type="Gene3D" id="3.40.50.2300">
    <property type="match status" value="2"/>
</dbReference>
<evidence type="ECO:0000313" key="6">
    <source>
        <dbReference type="Proteomes" id="UP001500622"/>
    </source>
</evidence>
<reference evidence="6" key="1">
    <citation type="journal article" date="2019" name="Int. J. Syst. Evol. Microbiol.">
        <title>The Global Catalogue of Microorganisms (GCM) 10K type strain sequencing project: providing services to taxonomists for standard genome sequencing and annotation.</title>
        <authorList>
            <consortium name="The Broad Institute Genomics Platform"/>
            <consortium name="The Broad Institute Genome Sequencing Center for Infectious Disease"/>
            <person name="Wu L."/>
            <person name="Ma J."/>
        </authorList>
    </citation>
    <scope>NUCLEOTIDE SEQUENCE [LARGE SCALE GENOMIC DNA]</scope>
    <source>
        <strain evidence="6">JCM 17810</strain>
    </source>
</reference>
<dbReference type="RefSeq" id="WP_345216250.1">
    <property type="nucleotide sequence ID" value="NZ_BAABGN010000009.1"/>
</dbReference>
<dbReference type="InterPro" id="IPR000843">
    <property type="entry name" value="HTH_LacI"/>
</dbReference>